<feature type="transmembrane region" description="Helical" evidence="2">
    <location>
        <begin position="189"/>
        <end position="213"/>
    </location>
</feature>
<gene>
    <name evidence="3" type="ORF">H9624_14635</name>
</gene>
<keyword evidence="2" id="KW-0472">Membrane</keyword>
<keyword evidence="2" id="KW-1133">Transmembrane helix</keyword>
<feature type="compositionally biased region" description="Acidic residues" evidence="1">
    <location>
        <begin position="331"/>
        <end position="346"/>
    </location>
</feature>
<dbReference type="RefSeq" id="WP_251840652.1">
    <property type="nucleotide sequence ID" value="NZ_JACSPO010000012.1"/>
</dbReference>
<keyword evidence="4" id="KW-1185">Reference proteome</keyword>
<evidence type="ECO:0000313" key="3">
    <source>
        <dbReference type="EMBL" id="MBD8063557.1"/>
    </source>
</evidence>
<evidence type="ECO:0000256" key="1">
    <source>
        <dbReference type="SAM" id="MobiDB-lite"/>
    </source>
</evidence>
<reference evidence="3 4" key="1">
    <citation type="submission" date="2020-08" db="EMBL/GenBank/DDBJ databases">
        <title>A Genomic Blueprint of the Chicken Gut Microbiome.</title>
        <authorList>
            <person name="Gilroy R."/>
            <person name="Ravi A."/>
            <person name="Getino M."/>
            <person name="Pursley I."/>
            <person name="Horton D.L."/>
            <person name="Alikhan N.-F."/>
            <person name="Baker D."/>
            <person name="Gharbi K."/>
            <person name="Hall N."/>
            <person name="Watson M."/>
            <person name="Adriaenssens E.M."/>
            <person name="Foster-Nyarko E."/>
            <person name="Jarju S."/>
            <person name="Secka A."/>
            <person name="Antonio M."/>
            <person name="Oren A."/>
            <person name="Chaudhuri R."/>
            <person name="La Ragione R.M."/>
            <person name="Hildebrand F."/>
            <person name="Pallen M.J."/>
        </authorList>
    </citation>
    <scope>NUCLEOTIDE SEQUENCE [LARGE SCALE GENOMIC DNA]</scope>
    <source>
        <strain evidence="3 4">Sa1BUA1</strain>
    </source>
</reference>
<dbReference type="Proteomes" id="UP000661894">
    <property type="component" value="Unassembled WGS sequence"/>
</dbReference>
<sequence>MTRRRLPLMLALAGVLVILASVIAAVVVRSSDTATLALGERPDVPVIVSGPGVLDAVDPEVTVRATAGDDEQVVLAIGRTSEVEAWLDGADHMRVTGLSSWEELTTEVVTGDPEAAPTDAPDEEPTGETSGLPNPAGSDLWVVETVSTGSAELSWSDSPGRWSLVAATDGTGPAPEIELEWGRQVSTPWLVPGIVVGVLALVAGVTMLVLDVLARRERERRDAARAEGPTPARSITDTDPGTGERLTRRQIREYEQTLARERAEAGGAVPPPPLAPADAVDAEPADDAPATSAPDDPTGEWEPTAADGDLTPDATADGLADEPEPVAPAPEDAEPLVAEEAEEAEEGEHSAQEPDEPPAPEPDETAEPTGSAPEQSAGTPDGSAEDDDDGYSPAPPSWRSVWGFGGTAGPPTPPTQPMDDDGEERR</sequence>
<protein>
    <submittedName>
        <fullName evidence="3">Uncharacterized protein</fullName>
    </submittedName>
</protein>
<dbReference type="EMBL" id="JACSPO010000012">
    <property type="protein sequence ID" value="MBD8063557.1"/>
    <property type="molecule type" value="Genomic_DNA"/>
</dbReference>
<feature type="compositionally biased region" description="Low complexity" evidence="1">
    <location>
        <begin position="287"/>
        <end position="296"/>
    </location>
</feature>
<keyword evidence="2" id="KW-0812">Transmembrane</keyword>
<organism evidence="3 4">
    <name type="scientific">Oceanitalea stevensii</name>
    <dbReference type="NCBI Taxonomy" id="2763072"/>
    <lineage>
        <taxon>Bacteria</taxon>
        <taxon>Bacillati</taxon>
        <taxon>Actinomycetota</taxon>
        <taxon>Actinomycetes</taxon>
        <taxon>Micrococcales</taxon>
        <taxon>Bogoriellaceae</taxon>
        <taxon>Georgenia</taxon>
    </lineage>
</organism>
<comment type="caution">
    <text evidence="3">The sequence shown here is derived from an EMBL/GenBank/DDBJ whole genome shotgun (WGS) entry which is preliminary data.</text>
</comment>
<proteinExistence type="predicted"/>
<feature type="region of interest" description="Disordered" evidence="1">
    <location>
        <begin position="261"/>
        <end position="426"/>
    </location>
</feature>
<evidence type="ECO:0000256" key="2">
    <source>
        <dbReference type="SAM" id="Phobius"/>
    </source>
</evidence>
<feature type="region of interest" description="Disordered" evidence="1">
    <location>
        <begin position="219"/>
        <end position="249"/>
    </location>
</feature>
<feature type="region of interest" description="Disordered" evidence="1">
    <location>
        <begin position="111"/>
        <end position="138"/>
    </location>
</feature>
<evidence type="ECO:0000313" key="4">
    <source>
        <dbReference type="Proteomes" id="UP000661894"/>
    </source>
</evidence>
<name>A0ABR8Z5W6_9MICO</name>
<feature type="compositionally biased region" description="Acidic residues" evidence="1">
    <location>
        <begin position="353"/>
        <end position="366"/>
    </location>
</feature>
<accession>A0ABR8Z5W6</accession>